<dbReference type="InterPro" id="IPR036390">
    <property type="entry name" value="WH_DNA-bd_sf"/>
</dbReference>
<dbReference type="Gene3D" id="1.10.10.10">
    <property type="entry name" value="Winged helix-like DNA-binding domain superfamily/Winged helix DNA-binding domain"/>
    <property type="match status" value="1"/>
</dbReference>
<dbReference type="Proteomes" id="UP000064514">
    <property type="component" value="Unassembled WGS sequence"/>
</dbReference>
<dbReference type="GO" id="GO:0003700">
    <property type="term" value="F:DNA-binding transcription factor activity"/>
    <property type="evidence" value="ECO:0007669"/>
    <property type="project" value="TreeGrafter"/>
</dbReference>
<dbReference type="Proteomes" id="UP001314262">
    <property type="component" value="Unassembled WGS sequence"/>
</dbReference>
<accession>A0A3F3HAL7</accession>
<dbReference type="STRING" id="709323.GCA_001047135_01228"/>
<name>A0A3F3HAL7_9LACO</name>
<evidence type="ECO:0000313" key="1">
    <source>
        <dbReference type="EMBL" id="CAK1244587.1"/>
    </source>
</evidence>
<evidence type="ECO:0000313" key="2">
    <source>
        <dbReference type="EMBL" id="GAP04668.1"/>
    </source>
</evidence>
<dbReference type="RefSeq" id="WP_059394034.1">
    <property type="nucleotide sequence ID" value="NZ_BOJU01000003.1"/>
</dbReference>
<sequence>MKPSLRLTNALHILVYVATARPTDSLSSATIAGSINTNPSRVRALLAELQNANILCRQGPYPGRPVLARDSKDITFAEVLQAVEDCAAVFALDKHTNPDCPVGSSIGSALSKYYGEIDQAVMAVMGEMTLFDLVEDVKKNQTLPI</sequence>
<evidence type="ECO:0000313" key="3">
    <source>
        <dbReference type="Proteomes" id="UP001314262"/>
    </source>
</evidence>
<dbReference type="SUPFAM" id="SSF46785">
    <property type="entry name" value="Winged helix' DNA-binding domain"/>
    <property type="match status" value="1"/>
</dbReference>
<dbReference type="AlphaFoldDB" id="A0A3F3HAL7"/>
<dbReference type="EMBL" id="CAUZLT010000003">
    <property type="protein sequence ID" value="CAK1244587.1"/>
    <property type="molecule type" value="Genomic_DNA"/>
</dbReference>
<proteinExistence type="predicted"/>
<dbReference type="InterPro" id="IPR036388">
    <property type="entry name" value="WH-like_DNA-bd_sf"/>
</dbReference>
<gene>
    <name evidence="2" type="ORF">FTRO_0070290</name>
    <name evidence="1" type="ORF">R53137_KAKDMLNK_00987</name>
</gene>
<reference evidence="2" key="1">
    <citation type="journal article" date="2015" name="BMC Genomics">
        <title>Comparative genomics of Fructobacillus spp. and Leuconostoc spp. reveals niche-specific evolution of Fructobacillus spp.</title>
        <authorList>
            <person name="Endo A."/>
            <person name="Tanizawa Y."/>
            <person name="Tanaka N."/>
            <person name="Maeno S."/>
            <person name="Kumar H."/>
            <person name="Shiwa Y."/>
            <person name="Okada S."/>
            <person name="Yoshikawa H."/>
            <person name="Dicks L."/>
            <person name="Nakagawa J."/>
            <person name="Arita M."/>
        </authorList>
    </citation>
    <scope>NUCLEOTIDE SEQUENCE [LARGE SCALE GENOMIC DNA]</scope>
    <source>
        <strain evidence="2">F214-1</strain>
    </source>
</reference>
<dbReference type="EMBL" id="DF968084">
    <property type="protein sequence ID" value="GAP04668.1"/>
    <property type="molecule type" value="Genomic_DNA"/>
</dbReference>
<dbReference type="PANTHER" id="PTHR33221">
    <property type="entry name" value="WINGED HELIX-TURN-HELIX TRANSCRIPTIONAL REGULATOR, RRF2 FAMILY"/>
    <property type="match status" value="1"/>
</dbReference>
<keyword evidence="3" id="KW-1185">Reference proteome</keyword>
<protein>
    <submittedName>
        <fullName evidence="1">IscR family (IscR)</fullName>
    </submittedName>
    <submittedName>
        <fullName evidence="2">Transcriptional regulator</fullName>
    </submittedName>
</protein>
<dbReference type="GO" id="GO:0005829">
    <property type="term" value="C:cytosol"/>
    <property type="evidence" value="ECO:0007669"/>
    <property type="project" value="TreeGrafter"/>
</dbReference>
<dbReference type="PROSITE" id="PS51197">
    <property type="entry name" value="HTH_RRF2_2"/>
    <property type="match status" value="1"/>
</dbReference>
<organism evidence="2">
    <name type="scientific">Fructobacillus tropaeoli</name>
    <dbReference type="NCBI Taxonomy" id="709323"/>
    <lineage>
        <taxon>Bacteria</taxon>
        <taxon>Bacillati</taxon>
        <taxon>Bacillota</taxon>
        <taxon>Bacilli</taxon>
        <taxon>Lactobacillales</taxon>
        <taxon>Lactobacillaceae</taxon>
        <taxon>Fructobacillus</taxon>
    </lineage>
</organism>
<dbReference type="Pfam" id="PF02082">
    <property type="entry name" value="Rrf2"/>
    <property type="match status" value="1"/>
</dbReference>
<dbReference type="PANTHER" id="PTHR33221:SF15">
    <property type="entry name" value="HTH-TYPE TRANSCRIPTIONAL REGULATOR YWGB-RELATED"/>
    <property type="match status" value="1"/>
</dbReference>
<dbReference type="InterPro" id="IPR000944">
    <property type="entry name" value="Tscrpt_reg_Rrf2"/>
</dbReference>
<reference evidence="1 3" key="2">
    <citation type="submission" date="2023-10" db="EMBL/GenBank/DDBJ databases">
        <authorList>
            <person name="Botero Cardona J."/>
        </authorList>
    </citation>
    <scope>NUCLEOTIDE SEQUENCE [LARGE SCALE GENOMIC DNA]</scope>
    <source>
        <strain evidence="1 3">R-53137</strain>
    </source>
</reference>